<protein>
    <submittedName>
        <fullName evidence="5">Histidine triad (HIT) protein</fullName>
    </submittedName>
</protein>
<evidence type="ECO:0000256" key="3">
    <source>
        <dbReference type="PROSITE-ProRule" id="PRU00464"/>
    </source>
</evidence>
<organism evidence="5 6">
    <name type="scientific">Lederbergia lenta</name>
    <name type="common">Bacillus lentus</name>
    <dbReference type="NCBI Taxonomy" id="1467"/>
    <lineage>
        <taxon>Bacteria</taxon>
        <taxon>Bacillati</taxon>
        <taxon>Bacillota</taxon>
        <taxon>Bacilli</taxon>
        <taxon>Bacillales</taxon>
        <taxon>Bacillaceae</taxon>
        <taxon>Lederbergia</taxon>
    </lineage>
</organism>
<dbReference type="STRING" id="1348624.GCA_001591545_03978"/>
<evidence type="ECO:0000313" key="6">
    <source>
        <dbReference type="Proteomes" id="UP000249134"/>
    </source>
</evidence>
<feature type="short sequence motif" description="Histidine triad motif" evidence="2 3">
    <location>
        <begin position="97"/>
        <end position="101"/>
    </location>
</feature>
<dbReference type="GO" id="GO:0009117">
    <property type="term" value="P:nucleotide metabolic process"/>
    <property type="evidence" value="ECO:0007669"/>
    <property type="project" value="TreeGrafter"/>
</dbReference>
<dbReference type="SUPFAM" id="SSF54197">
    <property type="entry name" value="HIT-like"/>
    <property type="match status" value="1"/>
</dbReference>
<gene>
    <name evidence="5" type="primary">hit_3</name>
    <name evidence="5" type="ORF">NCTC4824_03032</name>
</gene>
<dbReference type="InterPro" id="IPR019808">
    <property type="entry name" value="Histidine_triad_CS"/>
</dbReference>
<dbReference type="FunFam" id="3.30.428.10:FF:000014">
    <property type="entry name" value="Putative histidine triad (HIT) protein"/>
    <property type="match status" value="1"/>
</dbReference>
<dbReference type="InterPro" id="IPR001310">
    <property type="entry name" value="Histidine_triad_HIT"/>
</dbReference>
<dbReference type="PRINTS" id="PR00332">
    <property type="entry name" value="HISTRIAD"/>
</dbReference>
<proteinExistence type="predicted"/>
<dbReference type="InterPro" id="IPR039384">
    <property type="entry name" value="HINT"/>
</dbReference>
<dbReference type="PANTHER" id="PTHR46648:SF1">
    <property type="entry name" value="ADENOSINE 5'-MONOPHOSPHORAMIDASE HNT1"/>
    <property type="match status" value="1"/>
</dbReference>
<evidence type="ECO:0000256" key="1">
    <source>
        <dbReference type="PIRSR" id="PIRSR601310-1"/>
    </source>
</evidence>
<name>A0A2X4WCV7_LEDLE</name>
<accession>A0A2X4WCV7</accession>
<dbReference type="PANTHER" id="PTHR46648">
    <property type="entry name" value="HIT FAMILY PROTEIN 1"/>
    <property type="match status" value="1"/>
</dbReference>
<feature type="active site" description="Tele-AMP-histidine intermediate" evidence="1">
    <location>
        <position position="99"/>
    </location>
</feature>
<dbReference type="InterPro" id="IPR011146">
    <property type="entry name" value="HIT-like"/>
</dbReference>
<evidence type="ECO:0000259" key="4">
    <source>
        <dbReference type="PROSITE" id="PS51084"/>
    </source>
</evidence>
<feature type="domain" description="HIT" evidence="4">
    <location>
        <begin position="5"/>
        <end position="112"/>
    </location>
</feature>
<dbReference type="CDD" id="cd01277">
    <property type="entry name" value="HINT_subgroup"/>
    <property type="match status" value="1"/>
</dbReference>
<evidence type="ECO:0000313" key="5">
    <source>
        <dbReference type="EMBL" id="SQI61011.1"/>
    </source>
</evidence>
<dbReference type="Proteomes" id="UP000249134">
    <property type="component" value="Chromosome 1"/>
</dbReference>
<dbReference type="GO" id="GO:0003824">
    <property type="term" value="F:catalytic activity"/>
    <property type="evidence" value="ECO:0007669"/>
    <property type="project" value="InterPro"/>
</dbReference>
<dbReference type="RefSeq" id="WP_066146482.1">
    <property type="nucleotide sequence ID" value="NZ_CBCSGM010000001.1"/>
</dbReference>
<sequence length="140" mass="15813">MSNCIFCKIVNGELPSTKVYENDDVLAFLDLSQITKGHTLVIPKIHNENIYDLSPAIAAKLFEAVPAISRAINKEFEPQGLNLLNNNGTFAGQAVFHFHLHLIPRYDENDGFDTKYISHQEDYTREDLENIAHGISKNIQ</sequence>
<dbReference type="Gene3D" id="3.30.428.10">
    <property type="entry name" value="HIT-like"/>
    <property type="match status" value="1"/>
</dbReference>
<keyword evidence="6" id="KW-1185">Reference proteome</keyword>
<dbReference type="InterPro" id="IPR036265">
    <property type="entry name" value="HIT-like_sf"/>
</dbReference>
<dbReference type="PROSITE" id="PS51084">
    <property type="entry name" value="HIT_2"/>
    <property type="match status" value="1"/>
</dbReference>
<dbReference type="KEGG" id="blen:NCTC4824_03032"/>
<dbReference type="AlphaFoldDB" id="A0A2X4WCV7"/>
<evidence type="ECO:0000256" key="2">
    <source>
        <dbReference type="PIRSR" id="PIRSR601310-3"/>
    </source>
</evidence>
<dbReference type="PROSITE" id="PS00892">
    <property type="entry name" value="HIT_1"/>
    <property type="match status" value="1"/>
</dbReference>
<dbReference type="Pfam" id="PF01230">
    <property type="entry name" value="HIT"/>
    <property type="match status" value="1"/>
</dbReference>
<reference evidence="5 6" key="1">
    <citation type="submission" date="2018-06" db="EMBL/GenBank/DDBJ databases">
        <authorList>
            <consortium name="Pathogen Informatics"/>
            <person name="Doyle S."/>
        </authorList>
    </citation>
    <scope>NUCLEOTIDE SEQUENCE [LARGE SCALE GENOMIC DNA]</scope>
    <source>
        <strain evidence="5 6">NCTC4824</strain>
    </source>
</reference>
<dbReference type="EMBL" id="LS483476">
    <property type="protein sequence ID" value="SQI61011.1"/>
    <property type="molecule type" value="Genomic_DNA"/>
</dbReference>